<name>A0A210Q9L5_MIZYE</name>
<dbReference type="CDD" id="cd00878">
    <property type="entry name" value="Arf_Arl"/>
    <property type="match status" value="1"/>
</dbReference>
<dbReference type="InterPro" id="IPR005225">
    <property type="entry name" value="Small_GTP-bd"/>
</dbReference>
<dbReference type="AlphaFoldDB" id="A0A210Q9L5"/>
<dbReference type="PROSITE" id="PS51419">
    <property type="entry name" value="RAB"/>
    <property type="match status" value="1"/>
</dbReference>
<dbReference type="SUPFAM" id="SSF52540">
    <property type="entry name" value="P-loop containing nucleoside triphosphate hydrolases"/>
    <property type="match status" value="1"/>
</dbReference>
<dbReference type="Proteomes" id="UP000242188">
    <property type="component" value="Unassembled WGS sequence"/>
</dbReference>
<dbReference type="NCBIfam" id="TIGR00231">
    <property type="entry name" value="small_GTP"/>
    <property type="match status" value="1"/>
</dbReference>
<dbReference type="GO" id="GO:0003924">
    <property type="term" value="F:GTPase activity"/>
    <property type="evidence" value="ECO:0007669"/>
    <property type="project" value="InterPro"/>
</dbReference>
<feature type="binding site" evidence="4">
    <location>
        <begin position="123"/>
        <end position="126"/>
    </location>
    <ligand>
        <name>GTP</name>
        <dbReference type="ChEBI" id="CHEBI:37565"/>
    </ligand>
</feature>
<dbReference type="InterPro" id="IPR006689">
    <property type="entry name" value="Small_GTPase_ARF/SAR"/>
</dbReference>
<dbReference type="GO" id="GO:0005525">
    <property type="term" value="F:GTP binding"/>
    <property type="evidence" value="ECO:0007669"/>
    <property type="project" value="UniProtKB-KW"/>
</dbReference>
<feature type="binding site" evidence="4">
    <location>
        <begin position="20"/>
        <end position="27"/>
    </location>
    <ligand>
        <name>GTP</name>
        <dbReference type="ChEBI" id="CHEBI:37565"/>
    </ligand>
</feature>
<dbReference type="SMART" id="SM00177">
    <property type="entry name" value="ARF"/>
    <property type="match status" value="1"/>
</dbReference>
<evidence type="ECO:0000256" key="5">
    <source>
        <dbReference type="PIRSR" id="PIRSR606689-2"/>
    </source>
</evidence>
<organism evidence="7 8">
    <name type="scientific">Mizuhopecten yessoensis</name>
    <name type="common">Japanese scallop</name>
    <name type="synonym">Patinopecten yessoensis</name>
    <dbReference type="NCBI Taxonomy" id="6573"/>
    <lineage>
        <taxon>Eukaryota</taxon>
        <taxon>Metazoa</taxon>
        <taxon>Spiralia</taxon>
        <taxon>Lophotrochozoa</taxon>
        <taxon>Mollusca</taxon>
        <taxon>Bivalvia</taxon>
        <taxon>Autobranchia</taxon>
        <taxon>Pteriomorphia</taxon>
        <taxon>Pectinida</taxon>
        <taxon>Pectinoidea</taxon>
        <taxon>Pectinidae</taxon>
        <taxon>Mizuhopecten</taxon>
    </lineage>
</organism>
<dbReference type="OrthoDB" id="6060392at2759"/>
<feature type="binding site" evidence="5">
    <location>
        <position position="44"/>
    </location>
    <ligand>
        <name>Mg(2+)</name>
        <dbReference type="ChEBI" id="CHEBI:18420"/>
    </ligand>
</feature>
<evidence type="ECO:0000256" key="1">
    <source>
        <dbReference type="ARBA" id="ARBA00010290"/>
    </source>
</evidence>
<reference evidence="7 8" key="1">
    <citation type="journal article" date="2017" name="Nat. Ecol. Evol.">
        <title>Scallop genome provides insights into evolution of bilaterian karyotype and development.</title>
        <authorList>
            <person name="Wang S."/>
            <person name="Zhang J."/>
            <person name="Jiao W."/>
            <person name="Li J."/>
            <person name="Xun X."/>
            <person name="Sun Y."/>
            <person name="Guo X."/>
            <person name="Huan P."/>
            <person name="Dong B."/>
            <person name="Zhang L."/>
            <person name="Hu X."/>
            <person name="Sun X."/>
            <person name="Wang J."/>
            <person name="Zhao C."/>
            <person name="Wang Y."/>
            <person name="Wang D."/>
            <person name="Huang X."/>
            <person name="Wang R."/>
            <person name="Lv J."/>
            <person name="Li Y."/>
            <person name="Zhang Z."/>
            <person name="Liu B."/>
            <person name="Lu W."/>
            <person name="Hui Y."/>
            <person name="Liang J."/>
            <person name="Zhou Z."/>
            <person name="Hou R."/>
            <person name="Li X."/>
            <person name="Liu Y."/>
            <person name="Li H."/>
            <person name="Ning X."/>
            <person name="Lin Y."/>
            <person name="Zhao L."/>
            <person name="Xing Q."/>
            <person name="Dou J."/>
            <person name="Li Y."/>
            <person name="Mao J."/>
            <person name="Guo H."/>
            <person name="Dou H."/>
            <person name="Li T."/>
            <person name="Mu C."/>
            <person name="Jiang W."/>
            <person name="Fu Q."/>
            <person name="Fu X."/>
            <person name="Miao Y."/>
            <person name="Liu J."/>
            <person name="Yu Q."/>
            <person name="Li R."/>
            <person name="Liao H."/>
            <person name="Li X."/>
            <person name="Kong Y."/>
            <person name="Jiang Z."/>
            <person name="Chourrout D."/>
            <person name="Li R."/>
            <person name="Bao Z."/>
        </authorList>
    </citation>
    <scope>NUCLEOTIDE SEQUENCE [LARGE SCALE GENOMIC DNA]</scope>
    <source>
        <strain evidence="7 8">PY_sf001</strain>
    </source>
</reference>
<evidence type="ECO:0000256" key="4">
    <source>
        <dbReference type="PIRSR" id="PIRSR606689-1"/>
    </source>
</evidence>
<evidence type="ECO:0000313" key="7">
    <source>
        <dbReference type="EMBL" id="OWF45432.1"/>
    </source>
</evidence>
<dbReference type="SMART" id="SM00175">
    <property type="entry name" value="RAB"/>
    <property type="match status" value="1"/>
</dbReference>
<keyword evidence="5" id="KW-0460">Magnesium</keyword>
<dbReference type="FunFam" id="3.40.50.300:FF:000412">
    <property type="entry name" value="ADP-ribosylation factor 1"/>
    <property type="match status" value="1"/>
</dbReference>
<keyword evidence="5" id="KW-0479">Metal-binding</keyword>
<dbReference type="GO" id="GO:0030010">
    <property type="term" value="P:establishment of cell polarity"/>
    <property type="evidence" value="ECO:0007669"/>
    <property type="project" value="UniProtKB-ARBA"/>
</dbReference>
<evidence type="ECO:0000256" key="3">
    <source>
        <dbReference type="ARBA" id="ARBA00023134"/>
    </source>
</evidence>
<accession>A0A210Q9L5</accession>
<dbReference type="EMBL" id="NEDP02004512">
    <property type="protein sequence ID" value="OWF45432.1"/>
    <property type="molecule type" value="Genomic_DNA"/>
</dbReference>
<comment type="caution">
    <text evidence="7">The sequence shown here is derived from an EMBL/GenBank/DDBJ whole genome shotgun (WGS) entry which is preliminary data.</text>
</comment>
<dbReference type="STRING" id="6573.A0A210Q9L5"/>
<dbReference type="PROSITE" id="PS51417">
    <property type="entry name" value="ARF"/>
    <property type="match status" value="1"/>
</dbReference>
<dbReference type="PRINTS" id="PR00328">
    <property type="entry name" value="SAR1GTPBP"/>
</dbReference>
<dbReference type="PANTHER" id="PTHR11711">
    <property type="entry name" value="ADP RIBOSYLATION FACTOR-RELATED"/>
    <property type="match status" value="1"/>
</dbReference>
<comment type="similarity">
    <text evidence="1 6">Belongs to the small GTPase superfamily. Arf family.</text>
</comment>
<dbReference type="GO" id="GO:0046872">
    <property type="term" value="F:metal ion binding"/>
    <property type="evidence" value="ECO:0007669"/>
    <property type="project" value="UniProtKB-KW"/>
</dbReference>
<keyword evidence="2 4" id="KW-0547">Nucleotide-binding</keyword>
<dbReference type="Gene3D" id="3.40.50.300">
    <property type="entry name" value="P-loop containing nucleotide triphosphate hydrolases"/>
    <property type="match status" value="1"/>
</dbReference>
<dbReference type="InterPro" id="IPR027417">
    <property type="entry name" value="P-loop_NTPase"/>
</dbReference>
<evidence type="ECO:0000256" key="6">
    <source>
        <dbReference type="RuleBase" id="RU003925"/>
    </source>
</evidence>
<gene>
    <name evidence="7" type="ORF">KP79_PYT20957</name>
</gene>
<keyword evidence="3 4" id="KW-0342">GTP-binding</keyword>
<evidence type="ECO:0000313" key="8">
    <source>
        <dbReference type="Proteomes" id="UP000242188"/>
    </source>
</evidence>
<dbReference type="Pfam" id="PF00025">
    <property type="entry name" value="Arf"/>
    <property type="match status" value="1"/>
</dbReference>
<dbReference type="SMART" id="SM00178">
    <property type="entry name" value="SAR"/>
    <property type="match status" value="1"/>
</dbReference>
<sequence length="224" mass="25806">MGAIWTKIFRNKEVRVLLLGLDAVGKTTLLYRLKLGEFNLVIPTIGFNVESIQYKDINFTAWDIGSRDKMRPLFRHYYKGTEAVVIVIDSHDKERLDELNHDVIKPALQAEELSSACFLFLANKCDMEPHMSSEEIHDRLGLRQLKHTWNLFHVSALRGDGLTEALDWLAFQLGSEEIRKSVTPESEDKMDKALSGLPYCSRAYTAIKCLFFRPTRQDRQDEGR</sequence>
<dbReference type="InterPro" id="IPR024156">
    <property type="entry name" value="Small_GTPase_ARF"/>
</dbReference>
<proteinExistence type="inferred from homology"/>
<feature type="binding site" evidence="5">
    <location>
        <position position="27"/>
    </location>
    <ligand>
        <name>Mg(2+)</name>
        <dbReference type="ChEBI" id="CHEBI:18420"/>
    </ligand>
</feature>
<keyword evidence="8" id="KW-1185">Reference proteome</keyword>
<evidence type="ECO:0000256" key="2">
    <source>
        <dbReference type="ARBA" id="ARBA00022741"/>
    </source>
</evidence>
<protein>
    <submittedName>
        <fullName evidence="7">ADP-ribosylation factor 1</fullName>
    </submittedName>
</protein>